<dbReference type="EMBL" id="BAEO01000005">
    <property type="protein sequence ID" value="GAC17166.1"/>
    <property type="molecule type" value="Genomic_DNA"/>
</dbReference>
<evidence type="ECO:0000256" key="1">
    <source>
        <dbReference type="ARBA" id="ARBA00001933"/>
    </source>
</evidence>
<dbReference type="InterPro" id="IPR015422">
    <property type="entry name" value="PyrdxlP-dep_Trfase_small"/>
</dbReference>
<evidence type="ECO:0000313" key="9">
    <source>
        <dbReference type="EMBL" id="GAC17166.1"/>
    </source>
</evidence>
<feature type="domain" description="Fe-S metabolism associated" evidence="8">
    <location>
        <begin position="432"/>
        <end position="549"/>
    </location>
</feature>
<name>K6XZT1_9ALTE</name>
<comment type="caution">
    <text evidence="9">The sequence shown here is derived from an EMBL/GenBank/DDBJ whole genome shotgun (WGS) entry which is preliminary data.</text>
</comment>
<dbReference type="Pfam" id="PF02657">
    <property type="entry name" value="SufE"/>
    <property type="match status" value="1"/>
</dbReference>
<dbReference type="InterPro" id="IPR000192">
    <property type="entry name" value="Aminotrans_V_dom"/>
</dbReference>
<dbReference type="InterPro" id="IPR020578">
    <property type="entry name" value="Aminotrans_V_PyrdxlP_BS"/>
</dbReference>
<dbReference type="Proteomes" id="UP000006327">
    <property type="component" value="Unassembled WGS sequence"/>
</dbReference>
<dbReference type="Gene3D" id="3.90.1150.10">
    <property type="entry name" value="Aspartate Aminotransferase, domain 1"/>
    <property type="match status" value="1"/>
</dbReference>
<dbReference type="OrthoDB" id="9808002at2"/>
<comment type="similarity">
    <text evidence="2">Belongs to the class-V pyridoxal-phosphate-dependent aminotransferase family. Csd subfamily.</text>
</comment>
<evidence type="ECO:0000256" key="6">
    <source>
        <dbReference type="ARBA" id="ARBA00050776"/>
    </source>
</evidence>
<dbReference type="RefSeq" id="WP_007615727.1">
    <property type="nucleotide sequence ID" value="NZ_BAEO01000005.1"/>
</dbReference>
<organism evidence="9 10">
    <name type="scientific">Paraglaciecola arctica BSs20135</name>
    <dbReference type="NCBI Taxonomy" id="493475"/>
    <lineage>
        <taxon>Bacteria</taxon>
        <taxon>Pseudomonadati</taxon>
        <taxon>Pseudomonadota</taxon>
        <taxon>Gammaproteobacteria</taxon>
        <taxon>Alteromonadales</taxon>
        <taxon>Alteromonadaceae</taxon>
        <taxon>Paraglaciecola</taxon>
    </lineage>
</organism>
<sequence length="560" mass="61213">MQSKLSNTLRQHFPYFFSPNSQGRVYLDSAATSQKLQSVIDITQQYYQERTVNVHRSSHQLAASVTEQFEQSRKTIQGFIGAKSHKEIVWTKGATESINLVASGLAKGHFKAGDSIFVSALEHHANIVPWQQVAQANELQLKVMPVDANGVLKLDESLQLIDSTTALVAVGHVSNALGNINPIAAIIAKAKEVGALTLIDGTQAVSHLAVNVQQLDCDFYVFSGHKMFGPTGIGVLYGKYALLEQLPPYQLGGEMIEKVSFERTTFQPPPLKFEAGTPNIAGVLGIAVASEFIQDNRMVMLAQEQNLYQQLLATLTAIPQVRLWGDKVNSICVMSFIVQGVDQYDLAVLLDKRNIAVRVGHHCAMPLMNVLGIDGTIRVSLAAYNNSAEIETFGTALIECISLLDDSVNQVTADDTVFEPKQNNLAPIAGSIKQAKSWDQTYRQLMLAGKGLVRLQDQYKTDSAAVHGCESQVWIRCCMLQDTVVLEGDSASKIVRGLLAVLFEALSGKTASQILVFNLADYLETLQLGKHLSQSRGNGLTAVVDKITEYCQLHLQNQEA</sequence>
<dbReference type="InterPro" id="IPR015424">
    <property type="entry name" value="PyrdxlP-dep_Trfase"/>
</dbReference>
<comment type="cofactor">
    <cofactor evidence="1">
        <name>pyridoxal 5'-phosphate</name>
        <dbReference type="ChEBI" id="CHEBI:597326"/>
    </cofactor>
</comment>
<dbReference type="Gene3D" id="3.40.640.10">
    <property type="entry name" value="Type I PLP-dependent aspartate aminotransferase-like (Major domain)"/>
    <property type="match status" value="1"/>
</dbReference>
<dbReference type="EC" id="2.8.1.7" evidence="3"/>
<dbReference type="InterPro" id="IPR003808">
    <property type="entry name" value="Fe-S_metab-assoc_dom"/>
</dbReference>
<gene>
    <name evidence="9" type="primary">sufS</name>
    <name evidence="9" type="ORF">GARC_0184</name>
</gene>
<dbReference type="SUPFAM" id="SSF82649">
    <property type="entry name" value="SufE/NifU"/>
    <property type="match status" value="1"/>
</dbReference>
<comment type="catalytic activity">
    <reaction evidence="6">
        <text>(sulfur carrier)-H + L-cysteine = (sulfur carrier)-SH + L-alanine</text>
        <dbReference type="Rhea" id="RHEA:43892"/>
        <dbReference type="Rhea" id="RHEA-COMP:14737"/>
        <dbReference type="Rhea" id="RHEA-COMP:14739"/>
        <dbReference type="ChEBI" id="CHEBI:29917"/>
        <dbReference type="ChEBI" id="CHEBI:35235"/>
        <dbReference type="ChEBI" id="CHEBI:57972"/>
        <dbReference type="ChEBI" id="CHEBI:64428"/>
        <dbReference type="EC" id="2.8.1.7"/>
    </reaction>
</comment>
<feature type="domain" description="Aminotransferase class V" evidence="7">
    <location>
        <begin position="25"/>
        <end position="393"/>
    </location>
</feature>
<evidence type="ECO:0000256" key="3">
    <source>
        <dbReference type="ARBA" id="ARBA00012239"/>
    </source>
</evidence>
<dbReference type="GO" id="GO:0006534">
    <property type="term" value="P:cysteine metabolic process"/>
    <property type="evidence" value="ECO:0007669"/>
    <property type="project" value="InterPro"/>
</dbReference>
<dbReference type="SUPFAM" id="SSF53383">
    <property type="entry name" value="PLP-dependent transferases"/>
    <property type="match status" value="1"/>
</dbReference>
<dbReference type="NCBIfam" id="TIGR01979">
    <property type="entry name" value="sufS"/>
    <property type="match status" value="1"/>
</dbReference>
<dbReference type="InterPro" id="IPR015421">
    <property type="entry name" value="PyrdxlP-dep_Trfase_major"/>
</dbReference>
<dbReference type="CDD" id="cd06453">
    <property type="entry name" value="SufS_like"/>
    <property type="match status" value="1"/>
</dbReference>
<keyword evidence="4" id="KW-0808">Transferase</keyword>
<reference evidence="9 10" key="1">
    <citation type="journal article" date="2017" name="Antonie Van Leeuwenhoek">
        <title>Rhizobium rhizosphaerae sp. nov., a novel species isolated from rice rhizosphere.</title>
        <authorList>
            <person name="Zhao J.J."/>
            <person name="Zhang J."/>
            <person name="Zhang R.J."/>
            <person name="Zhang C.W."/>
            <person name="Yin H.Q."/>
            <person name="Zhang X.X."/>
        </authorList>
    </citation>
    <scope>NUCLEOTIDE SEQUENCE [LARGE SCALE GENOMIC DNA]</scope>
    <source>
        <strain evidence="9 10">BSs20135</strain>
    </source>
</reference>
<accession>K6XZT1</accession>
<dbReference type="eggNOG" id="COG0520">
    <property type="taxonomic scope" value="Bacteria"/>
</dbReference>
<evidence type="ECO:0000256" key="2">
    <source>
        <dbReference type="ARBA" id="ARBA00010447"/>
    </source>
</evidence>
<protein>
    <recommendedName>
        <fullName evidence="3">cysteine desulfurase</fullName>
        <ecNumber evidence="3">2.8.1.7</ecNumber>
    </recommendedName>
</protein>
<proteinExistence type="inferred from homology"/>
<dbReference type="AlphaFoldDB" id="K6XZT1"/>
<evidence type="ECO:0000259" key="7">
    <source>
        <dbReference type="Pfam" id="PF00266"/>
    </source>
</evidence>
<dbReference type="GO" id="GO:0030170">
    <property type="term" value="F:pyridoxal phosphate binding"/>
    <property type="evidence" value="ECO:0007669"/>
    <property type="project" value="InterPro"/>
</dbReference>
<evidence type="ECO:0000259" key="8">
    <source>
        <dbReference type="Pfam" id="PF02657"/>
    </source>
</evidence>
<dbReference type="GO" id="GO:0031071">
    <property type="term" value="F:cysteine desulfurase activity"/>
    <property type="evidence" value="ECO:0007669"/>
    <property type="project" value="UniProtKB-EC"/>
</dbReference>
<evidence type="ECO:0000313" key="10">
    <source>
        <dbReference type="Proteomes" id="UP000006327"/>
    </source>
</evidence>
<dbReference type="PANTHER" id="PTHR43586:SF8">
    <property type="entry name" value="CYSTEINE DESULFURASE 1, CHLOROPLASTIC"/>
    <property type="match status" value="1"/>
</dbReference>
<dbReference type="Gene3D" id="3.90.1010.10">
    <property type="match status" value="1"/>
</dbReference>
<evidence type="ECO:0000256" key="4">
    <source>
        <dbReference type="ARBA" id="ARBA00022679"/>
    </source>
</evidence>
<dbReference type="InterPro" id="IPR010970">
    <property type="entry name" value="Cys_dSase_SufS"/>
</dbReference>
<evidence type="ECO:0000256" key="5">
    <source>
        <dbReference type="ARBA" id="ARBA00022898"/>
    </source>
</evidence>
<keyword evidence="5" id="KW-0663">Pyridoxal phosphate</keyword>
<keyword evidence="10" id="KW-1185">Reference proteome</keyword>
<dbReference type="Pfam" id="PF00266">
    <property type="entry name" value="Aminotran_5"/>
    <property type="match status" value="1"/>
</dbReference>
<dbReference type="PANTHER" id="PTHR43586">
    <property type="entry name" value="CYSTEINE DESULFURASE"/>
    <property type="match status" value="1"/>
</dbReference>
<dbReference type="STRING" id="493475.GARC_0184"/>
<dbReference type="PROSITE" id="PS00595">
    <property type="entry name" value="AA_TRANSFER_CLASS_5"/>
    <property type="match status" value="1"/>
</dbReference>